<evidence type="ECO:0000313" key="4">
    <source>
        <dbReference type="EMBL" id="SDJ68834.1"/>
    </source>
</evidence>
<organism evidence="4 5">
    <name type="scientific">Flavobacterium noncentrifugens</name>
    <dbReference type="NCBI Taxonomy" id="1128970"/>
    <lineage>
        <taxon>Bacteria</taxon>
        <taxon>Pseudomonadati</taxon>
        <taxon>Bacteroidota</taxon>
        <taxon>Flavobacteriia</taxon>
        <taxon>Flavobacteriales</taxon>
        <taxon>Flavobacteriaceae</taxon>
        <taxon>Flavobacterium</taxon>
    </lineage>
</organism>
<dbReference type="InterPro" id="IPR056823">
    <property type="entry name" value="TEN-like_YD-shell"/>
</dbReference>
<evidence type="ECO:0000256" key="1">
    <source>
        <dbReference type="ARBA" id="ARBA00022737"/>
    </source>
</evidence>
<evidence type="ECO:0000256" key="2">
    <source>
        <dbReference type="SAM" id="SignalP"/>
    </source>
</evidence>
<dbReference type="STRING" id="1128970.SAMN04487935_1498"/>
<protein>
    <recommendedName>
        <fullName evidence="3">Teneurin-like YD-shell domain-containing protein</fullName>
    </recommendedName>
</protein>
<keyword evidence="2" id="KW-0732">Signal</keyword>
<accession>A0A1G8VS60</accession>
<keyword evidence="1" id="KW-0677">Repeat</keyword>
<dbReference type="RefSeq" id="WP_091393335.1">
    <property type="nucleotide sequence ID" value="NZ_BKAI01000003.1"/>
</dbReference>
<evidence type="ECO:0000313" key="5">
    <source>
        <dbReference type="Proteomes" id="UP000199580"/>
    </source>
</evidence>
<dbReference type="Pfam" id="PF25023">
    <property type="entry name" value="TEN_YD-shell"/>
    <property type="match status" value="1"/>
</dbReference>
<reference evidence="4 5" key="1">
    <citation type="submission" date="2016-10" db="EMBL/GenBank/DDBJ databases">
        <authorList>
            <person name="de Groot N.N."/>
        </authorList>
    </citation>
    <scope>NUCLEOTIDE SEQUENCE [LARGE SCALE GENOMIC DNA]</scope>
    <source>
        <strain evidence="4 5">CGMCC 1.10076</strain>
    </source>
</reference>
<proteinExistence type="predicted"/>
<feature type="chain" id="PRO_5011649694" description="Teneurin-like YD-shell domain-containing protein" evidence="2">
    <location>
        <begin position="23"/>
        <end position="240"/>
    </location>
</feature>
<dbReference type="Proteomes" id="UP000199580">
    <property type="component" value="Unassembled WGS sequence"/>
</dbReference>
<dbReference type="AlphaFoldDB" id="A0A1G8VS60"/>
<name>A0A1G8VS60_9FLAO</name>
<evidence type="ECO:0000259" key="3">
    <source>
        <dbReference type="Pfam" id="PF25023"/>
    </source>
</evidence>
<sequence>MKTFKTISRILTIITFSLLVFSCSDDDSEAPAVPVATVPFVTKITMTGTDVSANRVYTLEYDSNKRVSQMVCTGDISKAYLFTYNEQGKMIGLVTTGTDAATFSMTYDSTGKLTGISKNGTPGPVTYDSGTQIYTYGDNKFSFNSANDINLYNGIFFTYDDSKSGAFANVNAHYQAFMAVADPLFMYVCSKKPVSGLNYTGLDYTLTNTYDDAGYAKTFKLRDNNNAAAFFDVTYDYTNK</sequence>
<feature type="domain" description="Teneurin-like YD-shell" evidence="3">
    <location>
        <begin position="56"/>
        <end position="145"/>
    </location>
</feature>
<gene>
    <name evidence="4" type="ORF">SAMN04487935_1498</name>
</gene>
<dbReference type="PROSITE" id="PS51257">
    <property type="entry name" value="PROKAR_LIPOPROTEIN"/>
    <property type="match status" value="1"/>
</dbReference>
<feature type="signal peptide" evidence="2">
    <location>
        <begin position="1"/>
        <end position="22"/>
    </location>
</feature>
<dbReference type="EMBL" id="FNEZ01000002">
    <property type="protein sequence ID" value="SDJ68834.1"/>
    <property type="molecule type" value="Genomic_DNA"/>
</dbReference>
<keyword evidence="5" id="KW-1185">Reference proteome</keyword>